<dbReference type="Gene3D" id="3.10.290.10">
    <property type="entry name" value="RNA-binding S4 domain"/>
    <property type="match status" value="1"/>
</dbReference>
<evidence type="ECO:0000256" key="4">
    <source>
        <dbReference type="ARBA" id="ARBA00022980"/>
    </source>
</evidence>
<evidence type="ECO:0000256" key="5">
    <source>
        <dbReference type="ARBA" id="ARBA00023274"/>
    </source>
</evidence>
<dbReference type="GeneID" id="63648366"/>
<keyword evidence="2 6" id="KW-0699">rRNA-binding</keyword>
<dbReference type="RefSeq" id="YP_010041728.1">
    <property type="nucleotide sequence ID" value="NC_054208.1"/>
</dbReference>
<sequence>MQKYKIHQKFKQGNFWLNNTEFLIFKEKIKWKLKKRKKKLHRSRNIWFNLKLYTKKIFKNYYPNMTKMQFKKYIGMSNSHYLKGVKTKENYIKLYHILERRLDIVLVRTNLVKTPNAARQLISHKNVFVDNELVTTPGYLLSNGQVICIKRINTQFLKIKTNIKTNEYIFKTFDSALKKKLLSNTYKNFILNAPIYKVRLPSYIKAINLTNLKYNYYIFLFNTPRWIEIPYPTNMWIPSICQRKRINNNFIHKKIKIKNQKYKFNQLFKLKIKKKRKLIVLKTKLKNLKSKKNLSINFLKKKINIPINSNNNLYKKNYRMFPLLKYENNFSNNSIFIKKKKFFEFVNSFDLRKVIKADVYENNNELKLQKNIELKKQSKNLLFKKKTKLKKTRLKFNKKCKKEKIKVFSNLFFNNLIWFYKKSKKHSYIKKQ</sequence>
<dbReference type="GO" id="GO:0015935">
    <property type="term" value="C:small ribosomal subunit"/>
    <property type="evidence" value="ECO:0007669"/>
    <property type="project" value="TreeGrafter"/>
</dbReference>
<dbReference type="GO" id="GO:0042274">
    <property type="term" value="P:ribosomal small subunit biogenesis"/>
    <property type="evidence" value="ECO:0007669"/>
    <property type="project" value="TreeGrafter"/>
</dbReference>
<dbReference type="InterPro" id="IPR002942">
    <property type="entry name" value="S4_RNA-bd"/>
</dbReference>
<dbReference type="CDD" id="cd00165">
    <property type="entry name" value="S4"/>
    <property type="match status" value="1"/>
</dbReference>
<keyword evidence="8" id="KW-0496">Mitochondrion</keyword>
<gene>
    <name evidence="8" type="primary">rps4</name>
</gene>
<dbReference type="SMART" id="SM00363">
    <property type="entry name" value="S4"/>
    <property type="match status" value="1"/>
</dbReference>
<dbReference type="GO" id="GO:0019843">
    <property type="term" value="F:rRNA binding"/>
    <property type="evidence" value="ECO:0007669"/>
    <property type="project" value="UniProtKB-KW"/>
</dbReference>
<dbReference type="PROSITE" id="PS50889">
    <property type="entry name" value="S4"/>
    <property type="match status" value="1"/>
</dbReference>
<dbReference type="PANTHER" id="PTHR11831:SF4">
    <property type="entry name" value="SMALL RIBOSOMAL SUBUNIT PROTEIN US4M"/>
    <property type="match status" value="1"/>
</dbReference>
<reference evidence="8" key="2">
    <citation type="submission" date="2020-08" db="EMBL/GenBank/DDBJ databases">
        <authorList>
            <person name="Russell S.R."/>
            <person name="Jackson C."/>
            <person name="Reyes-Prieto A."/>
        </authorList>
    </citation>
    <scope>NUCLEOTIDE SEQUENCE</scope>
    <source>
        <strain evidence="8">NIES-764</strain>
    </source>
</reference>
<dbReference type="PANTHER" id="PTHR11831">
    <property type="entry name" value="30S 40S RIBOSOMAL PROTEIN"/>
    <property type="match status" value="1"/>
</dbReference>
<proteinExistence type="inferred from homology"/>
<dbReference type="AlphaFoldDB" id="A0A873WRQ4"/>
<accession>A0A873WRQ4</accession>
<dbReference type="InterPro" id="IPR036986">
    <property type="entry name" value="S4_RNA-bd_sf"/>
</dbReference>
<feature type="domain" description="RNA-binding S4" evidence="7">
    <location>
        <begin position="100"/>
        <end position="163"/>
    </location>
</feature>
<keyword evidence="5" id="KW-0687">Ribonucleoprotein</keyword>
<comment type="similarity">
    <text evidence="1">Belongs to the universal ribosomal protein uS4 family.</text>
</comment>
<dbReference type="PROSITE" id="PS00632">
    <property type="entry name" value="RIBOSOMAL_S4"/>
    <property type="match status" value="1"/>
</dbReference>
<dbReference type="InterPro" id="IPR022801">
    <property type="entry name" value="Ribosomal_uS4"/>
</dbReference>
<reference evidence="8" key="1">
    <citation type="journal article" date="2020" name="J. Eukaryot. Microbiol.">
        <title>High Sequence Divergence but Limited Architectural Rearrangements in Organelle Genomes of Cyanophora (Glaucophyta) Species.</title>
        <authorList>
            <person name="Russell S."/>
            <person name="Jackson C."/>
            <person name="Reyes-Prieto A."/>
        </authorList>
    </citation>
    <scope>NUCLEOTIDE SEQUENCE</scope>
    <source>
        <strain evidence="8">NIES-764</strain>
    </source>
</reference>
<dbReference type="SUPFAM" id="SSF55174">
    <property type="entry name" value="Alpha-L RNA-binding motif"/>
    <property type="match status" value="1"/>
</dbReference>
<evidence type="ECO:0000256" key="1">
    <source>
        <dbReference type="ARBA" id="ARBA00007465"/>
    </source>
</evidence>
<keyword evidence="4 8" id="KW-0689">Ribosomal protein</keyword>
<geneLocation type="mitochondrion" evidence="8"/>
<evidence type="ECO:0000313" key="8">
    <source>
        <dbReference type="EMBL" id="QPB15045.1"/>
    </source>
</evidence>
<name>A0A873WRQ4_9EUKA</name>
<evidence type="ECO:0000256" key="6">
    <source>
        <dbReference type="PROSITE-ProRule" id="PRU00182"/>
    </source>
</evidence>
<evidence type="ECO:0000256" key="3">
    <source>
        <dbReference type="ARBA" id="ARBA00022884"/>
    </source>
</evidence>
<protein>
    <submittedName>
        <fullName evidence="8">Ribosomal protein S4</fullName>
    </submittedName>
</protein>
<dbReference type="GO" id="GO:0003735">
    <property type="term" value="F:structural constituent of ribosome"/>
    <property type="evidence" value="ECO:0007669"/>
    <property type="project" value="TreeGrafter"/>
</dbReference>
<dbReference type="EMBL" id="MT919637">
    <property type="protein sequence ID" value="QPB15045.1"/>
    <property type="molecule type" value="Genomic_DNA"/>
</dbReference>
<organism evidence="8">
    <name type="scientific">Cyanophora sudae</name>
    <dbReference type="NCBI Taxonomy" id="1522369"/>
    <lineage>
        <taxon>Eukaryota</taxon>
        <taxon>Glaucocystophyceae</taxon>
        <taxon>Cyanophorales</taxon>
        <taxon>Cyanophoraceae</taxon>
        <taxon>Cyanophora</taxon>
    </lineage>
</organism>
<dbReference type="InterPro" id="IPR018079">
    <property type="entry name" value="Ribosomal_uS4_CS"/>
</dbReference>
<dbReference type="Gene3D" id="1.10.1050.10">
    <property type="entry name" value="Ribosomal Protein S4 Delta 41, Chain A, domain 1"/>
    <property type="match status" value="1"/>
</dbReference>
<dbReference type="Pfam" id="PF01479">
    <property type="entry name" value="S4"/>
    <property type="match status" value="1"/>
</dbReference>
<evidence type="ECO:0000256" key="2">
    <source>
        <dbReference type="ARBA" id="ARBA00022730"/>
    </source>
</evidence>
<evidence type="ECO:0000259" key="7">
    <source>
        <dbReference type="SMART" id="SM00363"/>
    </source>
</evidence>
<keyword evidence="3 6" id="KW-0694">RNA-binding</keyword>